<dbReference type="RefSeq" id="XP_018735020.1">
    <property type="nucleotide sequence ID" value="XM_018882763.1"/>
</dbReference>
<sequence>MQTDNTYTERQNAVQSLEQAYSRFNEVRSGCEQALTFYNVISGQIKDLLNESLKFVYERRQQGGDLERVFNSNTPEVAINDMAAHQSPLPAPKPHQPNTWDPSRGINFK</sequence>
<evidence type="ECO:0000256" key="1">
    <source>
        <dbReference type="SAM" id="MobiDB-lite"/>
    </source>
</evidence>
<name>A0A167D6J8_9ASCO</name>
<organism evidence="3 4">
    <name type="scientific">Sugiyamaella lignohabitans</name>
    <dbReference type="NCBI Taxonomy" id="796027"/>
    <lineage>
        <taxon>Eukaryota</taxon>
        <taxon>Fungi</taxon>
        <taxon>Dikarya</taxon>
        <taxon>Ascomycota</taxon>
        <taxon>Saccharomycotina</taxon>
        <taxon>Dipodascomycetes</taxon>
        <taxon>Dipodascales</taxon>
        <taxon>Trichomonascaceae</taxon>
        <taxon>Sugiyamaella</taxon>
    </lineage>
</organism>
<dbReference type="KEGG" id="slb:AWJ20_799"/>
<dbReference type="Pfam" id="PF13949">
    <property type="entry name" value="ALIX_LYPXL_bnd"/>
    <property type="match status" value="1"/>
</dbReference>
<evidence type="ECO:0000313" key="3">
    <source>
        <dbReference type="EMBL" id="ANB12543.1"/>
    </source>
</evidence>
<dbReference type="InterPro" id="IPR025304">
    <property type="entry name" value="ALIX_V_dom"/>
</dbReference>
<dbReference type="OrthoDB" id="64867at2759"/>
<evidence type="ECO:0000313" key="4">
    <source>
        <dbReference type="Proteomes" id="UP000189580"/>
    </source>
</evidence>
<dbReference type="EMBL" id="CP014501">
    <property type="protein sequence ID" value="ANB12543.1"/>
    <property type="molecule type" value="Genomic_DNA"/>
</dbReference>
<evidence type="ECO:0000259" key="2">
    <source>
        <dbReference type="Pfam" id="PF13949"/>
    </source>
</evidence>
<accession>A0A167D6J8</accession>
<keyword evidence="4" id="KW-1185">Reference proteome</keyword>
<feature type="region of interest" description="Disordered" evidence="1">
    <location>
        <begin position="84"/>
        <end position="109"/>
    </location>
</feature>
<dbReference type="Gene3D" id="1.20.140.50">
    <property type="entry name" value="alix/aip1 like domains"/>
    <property type="match status" value="1"/>
</dbReference>
<protein>
    <recommendedName>
        <fullName evidence="2">ALIX V-shaped domain-containing protein</fullName>
    </recommendedName>
</protein>
<gene>
    <name evidence="3" type="ORF">AWJ20_799</name>
</gene>
<reference evidence="3 4" key="1">
    <citation type="submission" date="2016-02" db="EMBL/GenBank/DDBJ databases">
        <title>Complete genome sequence and transcriptome regulation of the pentose utilising yeast Sugiyamaella lignohabitans.</title>
        <authorList>
            <person name="Bellasio M."/>
            <person name="Peymann A."/>
            <person name="Valli M."/>
            <person name="Sipitzky M."/>
            <person name="Graf A."/>
            <person name="Sauer M."/>
            <person name="Marx H."/>
            <person name="Mattanovich D."/>
        </authorList>
    </citation>
    <scope>NUCLEOTIDE SEQUENCE [LARGE SCALE GENOMIC DNA]</scope>
    <source>
        <strain evidence="3 4">CBS 10342</strain>
    </source>
</reference>
<feature type="domain" description="ALIX V-shaped" evidence="2">
    <location>
        <begin position="6"/>
        <end position="62"/>
    </location>
</feature>
<proteinExistence type="predicted"/>
<dbReference type="GeneID" id="30037870"/>
<dbReference type="Proteomes" id="UP000189580">
    <property type="component" value="Chromosome a"/>
</dbReference>
<dbReference type="AlphaFoldDB" id="A0A167D6J8"/>